<comment type="pathway">
    <text evidence="10">Carbohydrate biosynthesis.</text>
</comment>
<dbReference type="InterPro" id="IPR044015">
    <property type="entry name" value="FBPase_C_dom"/>
</dbReference>
<evidence type="ECO:0000256" key="1">
    <source>
        <dbReference type="ARBA" id="ARBA00001273"/>
    </source>
</evidence>
<dbReference type="PANTHER" id="PTHR11556">
    <property type="entry name" value="FRUCTOSE-1,6-BISPHOSPHATASE-RELATED"/>
    <property type="match status" value="1"/>
</dbReference>
<accession>M2XAM1</accession>
<evidence type="ECO:0000256" key="5">
    <source>
        <dbReference type="ARBA" id="ARBA00013093"/>
    </source>
</evidence>
<dbReference type="GO" id="GO:0042132">
    <property type="term" value="F:fructose 1,6-bisphosphate 1-phosphatase activity"/>
    <property type="evidence" value="ECO:0007669"/>
    <property type="project" value="UniProtKB-EC"/>
</dbReference>
<proteinExistence type="inferred from homology"/>
<dbReference type="Gene3D" id="3.30.540.10">
    <property type="entry name" value="Fructose-1,6-Bisphosphatase, subunit A, domain 1"/>
    <property type="match status" value="1"/>
</dbReference>
<keyword evidence="9 12" id="KW-0119">Carbohydrate metabolism</keyword>
<dbReference type="AlphaFoldDB" id="M2XAM1"/>
<dbReference type="EC" id="3.1.3.11" evidence="5"/>
<evidence type="ECO:0000256" key="10">
    <source>
        <dbReference type="ARBA" id="ARBA00024331"/>
    </source>
</evidence>
<dbReference type="GO" id="GO:0006094">
    <property type="term" value="P:gluconeogenesis"/>
    <property type="evidence" value="ECO:0007669"/>
    <property type="project" value="TreeGrafter"/>
</dbReference>
<evidence type="ECO:0000256" key="8">
    <source>
        <dbReference type="ARBA" id="ARBA00022842"/>
    </source>
</evidence>
<dbReference type="HAMAP" id="MF_01855">
    <property type="entry name" value="FBPase_class1"/>
    <property type="match status" value="1"/>
</dbReference>
<dbReference type="EMBL" id="KB454540">
    <property type="protein sequence ID" value="EME26922.1"/>
    <property type="molecule type" value="Genomic_DNA"/>
</dbReference>
<dbReference type="Gramene" id="EME26922">
    <property type="protein sequence ID" value="EME26922"/>
    <property type="gene ID" value="Gasu_54930"/>
</dbReference>
<dbReference type="GeneID" id="17085867"/>
<evidence type="ECO:0000256" key="6">
    <source>
        <dbReference type="ARBA" id="ARBA00022723"/>
    </source>
</evidence>
<evidence type="ECO:0000313" key="15">
    <source>
        <dbReference type="EMBL" id="EME26922.1"/>
    </source>
</evidence>
<evidence type="ECO:0000259" key="13">
    <source>
        <dbReference type="Pfam" id="PF00316"/>
    </source>
</evidence>
<dbReference type="GO" id="GO:0005986">
    <property type="term" value="P:sucrose biosynthetic process"/>
    <property type="evidence" value="ECO:0007669"/>
    <property type="project" value="TreeGrafter"/>
</dbReference>
<dbReference type="GO" id="GO:0005829">
    <property type="term" value="C:cytosol"/>
    <property type="evidence" value="ECO:0007669"/>
    <property type="project" value="TreeGrafter"/>
</dbReference>
<comment type="cofactor">
    <cofactor evidence="2">
        <name>Mg(2+)</name>
        <dbReference type="ChEBI" id="CHEBI:18420"/>
    </cofactor>
</comment>
<sequence length="431" mass="48461">MDDKTLRFSSLDHMKDVQVYFIQVWISIKPTISLQRRVSRNNHCKRYLPYKMIAVQPQPKKTPVAEYLQTSQDTPTSLTRYLLEVAKQNKDMGDMVALINGIQFACKKIASLVGKAGVTDLMGIYQQGIVNVHGEEQKKLDVLSNEVLKNALKYSGKMAVIASEEEDVPIMVEESYSGNYVVVFDPLDGSSNLDAGLPTGTIFGVFQQQFSCLIHDYEESIDNMELACLQNTLQPGRRLIAAGYCIYSSSTMLVLSLGNGLHCFTLDTEVGEFVLTRANIQIPQRGNIYSFNESNFYQWDKGVQDYIERLKKGNNQTNCRYSARYVGSMVADVHRTILYGGIFGYPADKKNVSGKLRLVYECAPMAYLVEQAGGKATTGIENILDLTPKDIHERKPLILGSPADIEEFLQVYGMSRVDREDMHMWDNLSSL</sequence>
<dbReference type="GO" id="GO:0006002">
    <property type="term" value="P:fructose 6-phosphate metabolic process"/>
    <property type="evidence" value="ECO:0007669"/>
    <property type="project" value="TreeGrafter"/>
</dbReference>
<dbReference type="PRINTS" id="PR00115">
    <property type="entry name" value="F16BPHPHTASE"/>
</dbReference>
<dbReference type="FunFam" id="3.30.540.10:FF:000002">
    <property type="entry name" value="Fructose-1,6-bisphosphatase class 1"/>
    <property type="match status" value="1"/>
</dbReference>
<keyword evidence="16" id="KW-1185">Reference proteome</keyword>
<organism evidence="15 16">
    <name type="scientific">Galdieria sulphuraria</name>
    <name type="common">Red alga</name>
    <dbReference type="NCBI Taxonomy" id="130081"/>
    <lineage>
        <taxon>Eukaryota</taxon>
        <taxon>Rhodophyta</taxon>
        <taxon>Bangiophyceae</taxon>
        <taxon>Galdieriales</taxon>
        <taxon>Galdieriaceae</taxon>
        <taxon>Galdieria</taxon>
    </lineage>
</organism>
<gene>
    <name evidence="15" type="ORF">Gasu_54930</name>
</gene>
<comment type="similarity">
    <text evidence="3 12">Belongs to the FBPase class 1 family.</text>
</comment>
<dbReference type="Gene3D" id="3.40.190.80">
    <property type="match status" value="1"/>
</dbReference>
<feature type="domain" description="Fructose-1-6-bisphosphatase class 1 C-terminal" evidence="14">
    <location>
        <begin position="282"/>
        <end position="412"/>
    </location>
</feature>
<keyword evidence="6" id="KW-0479">Metal-binding</keyword>
<comment type="subunit">
    <text evidence="4">Homotetramer.</text>
</comment>
<dbReference type="KEGG" id="gsl:Gasu_54930"/>
<dbReference type="NCBIfam" id="NF006778">
    <property type="entry name" value="PRK09293.1-1"/>
    <property type="match status" value="1"/>
</dbReference>
<dbReference type="CDD" id="cd00354">
    <property type="entry name" value="FBPase"/>
    <property type="match status" value="1"/>
</dbReference>
<dbReference type="InterPro" id="IPR028343">
    <property type="entry name" value="FBPtase"/>
</dbReference>
<name>M2XAM1_GALSU</name>
<dbReference type="GO" id="GO:0006000">
    <property type="term" value="P:fructose metabolic process"/>
    <property type="evidence" value="ECO:0007669"/>
    <property type="project" value="TreeGrafter"/>
</dbReference>
<dbReference type="Pfam" id="PF18913">
    <property type="entry name" value="FBPase_C"/>
    <property type="match status" value="1"/>
</dbReference>
<dbReference type="FunFam" id="3.40.190.80:FF:000001">
    <property type="entry name" value="Fructose-1,6-bisphosphatase class 1"/>
    <property type="match status" value="1"/>
</dbReference>
<comment type="catalytic activity">
    <reaction evidence="1">
        <text>beta-D-fructose 1,6-bisphosphate + H2O = beta-D-fructose 6-phosphate + phosphate</text>
        <dbReference type="Rhea" id="RHEA:11064"/>
        <dbReference type="ChEBI" id="CHEBI:15377"/>
        <dbReference type="ChEBI" id="CHEBI:32966"/>
        <dbReference type="ChEBI" id="CHEBI:43474"/>
        <dbReference type="ChEBI" id="CHEBI:57634"/>
        <dbReference type="EC" id="3.1.3.11"/>
    </reaction>
</comment>
<dbReference type="eggNOG" id="KOG1458">
    <property type="taxonomic scope" value="Eukaryota"/>
</dbReference>
<protein>
    <recommendedName>
        <fullName evidence="5">fructose-bisphosphatase</fullName>
        <ecNumber evidence="5">3.1.3.11</ecNumber>
    </recommendedName>
    <alternativeName>
        <fullName evidence="11">D-fructose-1,6-bisphosphate 1-phosphohydrolase</fullName>
    </alternativeName>
</protein>
<feature type="domain" description="Fructose-1-6-bisphosphatase class I N-terminal" evidence="13">
    <location>
        <begin position="77"/>
        <end position="277"/>
    </location>
</feature>
<dbReference type="Proteomes" id="UP000030680">
    <property type="component" value="Unassembled WGS sequence"/>
</dbReference>
<dbReference type="PIRSF" id="PIRSF500210">
    <property type="entry name" value="FBPtase"/>
    <property type="match status" value="1"/>
</dbReference>
<dbReference type="OrthoDB" id="10256725at2759"/>
<dbReference type="SUPFAM" id="SSF56655">
    <property type="entry name" value="Carbohydrate phosphatase"/>
    <property type="match status" value="1"/>
</dbReference>
<dbReference type="Pfam" id="PF00316">
    <property type="entry name" value="FBPase"/>
    <property type="match status" value="1"/>
</dbReference>
<dbReference type="STRING" id="130081.M2XAM1"/>
<dbReference type="PANTHER" id="PTHR11556:SF1">
    <property type="entry name" value="FRUCTOSE-BISPHOSPHATASE"/>
    <property type="match status" value="1"/>
</dbReference>
<evidence type="ECO:0000256" key="2">
    <source>
        <dbReference type="ARBA" id="ARBA00001946"/>
    </source>
</evidence>
<evidence type="ECO:0000256" key="9">
    <source>
        <dbReference type="ARBA" id="ARBA00023277"/>
    </source>
</evidence>
<evidence type="ECO:0000256" key="4">
    <source>
        <dbReference type="ARBA" id="ARBA00011881"/>
    </source>
</evidence>
<keyword evidence="7 12" id="KW-0378">Hydrolase</keyword>
<dbReference type="InterPro" id="IPR020548">
    <property type="entry name" value="Fructose_bisphosphatase_AS"/>
</dbReference>
<dbReference type="OMA" id="ENDEPTW"/>
<dbReference type="RefSeq" id="XP_005703442.1">
    <property type="nucleotide sequence ID" value="XM_005703385.1"/>
</dbReference>
<evidence type="ECO:0000256" key="12">
    <source>
        <dbReference type="RuleBase" id="RU000508"/>
    </source>
</evidence>
<evidence type="ECO:0000256" key="7">
    <source>
        <dbReference type="ARBA" id="ARBA00022801"/>
    </source>
</evidence>
<dbReference type="GO" id="GO:0046872">
    <property type="term" value="F:metal ion binding"/>
    <property type="evidence" value="ECO:0007669"/>
    <property type="project" value="UniProtKB-KW"/>
</dbReference>
<evidence type="ECO:0000313" key="16">
    <source>
        <dbReference type="Proteomes" id="UP000030680"/>
    </source>
</evidence>
<evidence type="ECO:0000256" key="11">
    <source>
        <dbReference type="ARBA" id="ARBA00032973"/>
    </source>
</evidence>
<evidence type="ECO:0000259" key="14">
    <source>
        <dbReference type="Pfam" id="PF18913"/>
    </source>
</evidence>
<reference evidence="16" key="1">
    <citation type="journal article" date="2013" name="Science">
        <title>Gene transfer from bacteria and archaea facilitated evolution of an extremophilic eukaryote.</title>
        <authorList>
            <person name="Schonknecht G."/>
            <person name="Chen W.H."/>
            <person name="Ternes C.M."/>
            <person name="Barbier G.G."/>
            <person name="Shrestha R.P."/>
            <person name="Stanke M."/>
            <person name="Brautigam A."/>
            <person name="Baker B.J."/>
            <person name="Banfield J.F."/>
            <person name="Garavito R.M."/>
            <person name="Carr K."/>
            <person name="Wilkerson C."/>
            <person name="Rensing S.A."/>
            <person name="Gagneul D."/>
            <person name="Dickenson N.E."/>
            <person name="Oesterhelt C."/>
            <person name="Lercher M.J."/>
            <person name="Weber A.P."/>
        </authorList>
    </citation>
    <scope>NUCLEOTIDE SEQUENCE [LARGE SCALE GENOMIC DNA]</scope>
    <source>
        <strain evidence="16">074W</strain>
    </source>
</reference>
<dbReference type="InterPro" id="IPR000146">
    <property type="entry name" value="FBPase_class-1"/>
</dbReference>
<dbReference type="GO" id="GO:0030388">
    <property type="term" value="P:fructose 1,6-bisphosphate metabolic process"/>
    <property type="evidence" value="ECO:0007669"/>
    <property type="project" value="TreeGrafter"/>
</dbReference>
<dbReference type="PIRSF" id="PIRSF000904">
    <property type="entry name" value="FBPtase_SBPase"/>
    <property type="match status" value="1"/>
</dbReference>
<keyword evidence="8" id="KW-0460">Magnesium</keyword>
<dbReference type="PROSITE" id="PS00124">
    <property type="entry name" value="FBPASE"/>
    <property type="match status" value="1"/>
</dbReference>
<evidence type="ECO:0000256" key="3">
    <source>
        <dbReference type="ARBA" id="ARBA00010941"/>
    </source>
</evidence>
<dbReference type="InterPro" id="IPR033391">
    <property type="entry name" value="FBPase_N"/>
</dbReference>